<dbReference type="InterPro" id="IPR013320">
    <property type="entry name" value="ConA-like_dom_sf"/>
</dbReference>
<dbReference type="PANTHER" id="PTHR10963:SF55">
    <property type="entry name" value="GLYCOSIDE HYDROLASE FAMILY 16 PROTEIN"/>
    <property type="match status" value="1"/>
</dbReference>
<dbReference type="KEGG" id="hhy:Halhy_6174"/>
<dbReference type="InterPro" id="IPR000757">
    <property type="entry name" value="Beta-glucanase-like"/>
</dbReference>
<dbReference type="EMBL" id="CP002691">
    <property type="protein sequence ID" value="AEE53996.1"/>
    <property type="molecule type" value="Genomic_DNA"/>
</dbReference>
<dbReference type="Proteomes" id="UP000008461">
    <property type="component" value="Chromosome"/>
</dbReference>
<name>F4L3P6_HALH1</name>
<evidence type="ECO:0000313" key="5">
    <source>
        <dbReference type="Proteomes" id="UP000008461"/>
    </source>
</evidence>
<feature type="domain" description="GH16" evidence="3">
    <location>
        <begin position="15"/>
        <end position="291"/>
    </location>
</feature>
<proteinExistence type="inferred from homology"/>
<dbReference type="GO" id="GO:0005975">
    <property type="term" value="P:carbohydrate metabolic process"/>
    <property type="evidence" value="ECO:0007669"/>
    <property type="project" value="InterPro"/>
</dbReference>
<keyword evidence="2" id="KW-0732">Signal</keyword>
<feature type="signal peptide" evidence="2">
    <location>
        <begin position="1"/>
        <end position="20"/>
    </location>
</feature>
<dbReference type="GO" id="GO:0004553">
    <property type="term" value="F:hydrolase activity, hydrolyzing O-glycosyl compounds"/>
    <property type="evidence" value="ECO:0007669"/>
    <property type="project" value="InterPro"/>
</dbReference>
<dbReference type="HOGENOM" id="CLU_019533_0_1_10"/>
<dbReference type="PROSITE" id="PS51762">
    <property type="entry name" value="GH16_2"/>
    <property type="match status" value="1"/>
</dbReference>
<sequence length="291" mass="33548">MKILLPLLLLLSACATTKKATVDAYKPDFSEPKQHAGMKLVWHDEFNESGKPKPADWRHETGFVRNEELQWYQPDNATCKDGVLMIEAKREAVVNPNYQADSKNWKNNRPVSEFTSASIQTRGLQQWQFGRFEIRARIDTTYGAWPAIWTLGTGPWPDAGEIDIMEFYQVKETPTILANFAWLGDQTTRRAKWNEKKVPLSYFTSKDKDWVQKFHTWRMDWTAENIQIFLDDELLNTQPTPSALNPDGGNPFLKPHYLLLNLAVGRNGGTPKMGTSSIKYEVDYVRVYQKE</sequence>
<protein>
    <submittedName>
        <fullName evidence="4">Glycoside hydrolase family 16</fullName>
    </submittedName>
</protein>
<comment type="similarity">
    <text evidence="1">Belongs to the glycosyl hydrolase 16 family.</text>
</comment>
<organism evidence="4 5">
    <name type="scientific">Haliscomenobacter hydrossis (strain ATCC 27775 / DSM 1100 / LMG 10767 / O)</name>
    <dbReference type="NCBI Taxonomy" id="760192"/>
    <lineage>
        <taxon>Bacteria</taxon>
        <taxon>Pseudomonadati</taxon>
        <taxon>Bacteroidota</taxon>
        <taxon>Saprospiria</taxon>
        <taxon>Saprospirales</taxon>
        <taxon>Haliscomenobacteraceae</taxon>
        <taxon>Haliscomenobacter</taxon>
    </lineage>
</organism>
<evidence type="ECO:0000256" key="2">
    <source>
        <dbReference type="SAM" id="SignalP"/>
    </source>
</evidence>
<feature type="chain" id="PRO_5003317510" evidence="2">
    <location>
        <begin position="21"/>
        <end position="291"/>
    </location>
</feature>
<keyword evidence="5" id="KW-1185">Reference proteome</keyword>
<evidence type="ECO:0000256" key="1">
    <source>
        <dbReference type="ARBA" id="ARBA00006865"/>
    </source>
</evidence>
<accession>F4L3P6</accession>
<dbReference type="InterPro" id="IPR050546">
    <property type="entry name" value="Glycosyl_Hydrlase_16"/>
</dbReference>
<dbReference type="SUPFAM" id="SSF49899">
    <property type="entry name" value="Concanavalin A-like lectins/glucanases"/>
    <property type="match status" value="1"/>
</dbReference>
<dbReference type="AlphaFoldDB" id="F4L3P6"/>
<dbReference type="Pfam" id="PF00722">
    <property type="entry name" value="Glyco_hydro_16"/>
    <property type="match status" value="1"/>
</dbReference>
<dbReference type="CDD" id="cd08023">
    <property type="entry name" value="GH16_laminarinase_like"/>
    <property type="match status" value="1"/>
</dbReference>
<dbReference type="STRING" id="760192.Halhy_6174"/>
<keyword evidence="4" id="KW-0378">Hydrolase</keyword>
<dbReference type="PANTHER" id="PTHR10963">
    <property type="entry name" value="GLYCOSYL HYDROLASE-RELATED"/>
    <property type="match status" value="1"/>
</dbReference>
<evidence type="ECO:0000259" key="3">
    <source>
        <dbReference type="PROSITE" id="PS51762"/>
    </source>
</evidence>
<dbReference type="eggNOG" id="COG2273">
    <property type="taxonomic scope" value="Bacteria"/>
</dbReference>
<reference evidence="4 5" key="1">
    <citation type="journal article" date="2011" name="Stand. Genomic Sci.">
        <title>Complete genome sequence of Haliscomenobacter hydrossis type strain (O).</title>
        <authorList>
            <consortium name="US DOE Joint Genome Institute (JGI-PGF)"/>
            <person name="Daligault H."/>
            <person name="Lapidus A."/>
            <person name="Zeytun A."/>
            <person name="Nolan M."/>
            <person name="Lucas S."/>
            <person name="Del Rio T.G."/>
            <person name="Tice H."/>
            <person name="Cheng J.F."/>
            <person name="Tapia R."/>
            <person name="Han C."/>
            <person name="Goodwin L."/>
            <person name="Pitluck S."/>
            <person name="Liolios K."/>
            <person name="Pagani I."/>
            <person name="Ivanova N."/>
            <person name="Huntemann M."/>
            <person name="Mavromatis K."/>
            <person name="Mikhailova N."/>
            <person name="Pati A."/>
            <person name="Chen A."/>
            <person name="Palaniappan K."/>
            <person name="Land M."/>
            <person name="Hauser L."/>
            <person name="Brambilla E.M."/>
            <person name="Rohde M."/>
            <person name="Verbarg S."/>
            <person name="Goker M."/>
            <person name="Bristow J."/>
            <person name="Eisen J.A."/>
            <person name="Markowitz V."/>
            <person name="Hugenholtz P."/>
            <person name="Kyrpides N.C."/>
            <person name="Klenk H.P."/>
            <person name="Woyke T."/>
        </authorList>
    </citation>
    <scope>NUCLEOTIDE SEQUENCE [LARGE SCALE GENOMIC DNA]</scope>
    <source>
        <strain evidence="5">ATCC 27775 / DSM 1100 / LMG 10767 / O</strain>
    </source>
</reference>
<gene>
    <name evidence="4" type="ordered locus">Halhy_6174</name>
</gene>
<dbReference type="OrthoDB" id="9776255at2"/>
<dbReference type="RefSeq" id="WP_013768518.1">
    <property type="nucleotide sequence ID" value="NC_015510.1"/>
</dbReference>
<dbReference type="Gene3D" id="2.60.120.200">
    <property type="match status" value="1"/>
</dbReference>
<reference key="2">
    <citation type="submission" date="2011-04" db="EMBL/GenBank/DDBJ databases">
        <title>Complete sequence of chromosome of Haliscomenobacter hydrossis DSM 1100.</title>
        <authorList>
            <consortium name="US DOE Joint Genome Institute (JGI-PGF)"/>
            <person name="Lucas S."/>
            <person name="Han J."/>
            <person name="Lapidus A."/>
            <person name="Bruce D."/>
            <person name="Goodwin L."/>
            <person name="Pitluck S."/>
            <person name="Peters L."/>
            <person name="Kyrpides N."/>
            <person name="Mavromatis K."/>
            <person name="Ivanova N."/>
            <person name="Ovchinnikova G."/>
            <person name="Pagani I."/>
            <person name="Daligault H."/>
            <person name="Detter J.C."/>
            <person name="Han C."/>
            <person name="Land M."/>
            <person name="Hauser L."/>
            <person name="Markowitz V."/>
            <person name="Cheng J.-F."/>
            <person name="Hugenholtz P."/>
            <person name="Woyke T."/>
            <person name="Wu D."/>
            <person name="Verbarg S."/>
            <person name="Frueling A."/>
            <person name="Brambilla E."/>
            <person name="Klenk H.-P."/>
            <person name="Eisen J.A."/>
        </authorList>
    </citation>
    <scope>NUCLEOTIDE SEQUENCE</scope>
    <source>
        <strain>DSM 1100</strain>
    </source>
</reference>
<evidence type="ECO:0000313" key="4">
    <source>
        <dbReference type="EMBL" id="AEE53996.1"/>
    </source>
</evidence>